<feature type="compositionally biased region" description="Polar residues" evidence="1">
    <location>
        <begin position="70"/>
        <end position="87"/>
    </location>
</feature>
<evidence type="ECO:0000313" key="3">
    <source>
        <dbReference type="Proteomes" id="UP000729913"/>
    </source>
</evidence>
<accession>A0A8J5QQU3</accession>
<organism evidence="2 3">
    <name type="scientific">Cotesia typhae</name>
    <dbReference type="NCBI Taxonomy" id="2053667"/>
    <lineage>
        <taxon>Eukaryota</taxon>
        <taxon>Metazoa</taxon>
        <taxon>Ecdysozoa</taxon>
        <taxon>Arthropoda</taxon>
        <taxon>Hexapoda</taxon>
        <taxon>Insecta</taxon>
        <taxon>Pterygota</taxon>
        <taxon>Neoptera</taxon>
        <taxon>Endopterygota</taxon>
        <taxon>Hymenoptera</taxon>
        <taxon>Apocrita</taxon>
        <taxon>Ichneumonoidea</taxon>
        <taxon>Braconidae</taxon>
        <taxon>Microgastrinae</taxon>
        <taxon>Cotesia</taxon>
    </lineage>
</organism>
<reference evidence="2" key="1">
    <citation type="submission" date="2020-03" db="EMBL/GenBank/DDBJ databases">
        <authorList>
            <person name="Chebbi M.A."/>
            <person name="Drezen J.M."/>
        </authorList>
    </citation>
    <scope>NUCLEOTIDE SEQUENCE</scope>
    <source>
        <tissue evidence="2">Whole body</tissue>
    </source>
</reference>
<gene>
    <name evidence="2" type="ORF">G9C98_004620</name>
</gene>
<evidence type="ECO:0000313" key="2">
    <source>
        <dbReference type="EMBL" id="KAG8036041.1"/>
    </source>
</evidence>
<dbReference type="OrthoDB" id="7691462at2759"/>
<keyword evidence="3" id="KW-1185">Reference proteome</keyword>
<reference evidence="2" key="2">
    <citation type="submission" date="2021-04" db="EMBL/GenBank/DDBJ databases">
        <title>Genome-wide patterns of bracovirus chromosomal integration into multiple host tissues during parasitism.</title>
        <authorList>
            <person name="Chebbi M.A.C."/>
        </authorList>
    </citation>
    <scope>NUCLEOTIDE SEQUENCE</scope>
    <source>
        <tissue evidence="2">Whole body</tissue>
    </source>
</reference>
<comment type="caution">
    <text evidence="2">The sequence shown here is derived from an EMBL/GenBank/DDBJ whole genome shotgun (WGS) entry which is preliminary data.</text>
</comment>
<feature type="compositionally biased region" description="Basic and acidic residues" evidence="1">
    <location>
        <begin position="89"/>
        <end position="114"/>
    </location>
</feature>
<feature type="region of interest" description="Disordered" evidence="1">
    <location>
        <begin position="37"/>
        <end position="114"/>
    </location>
</feature>
<feature type="compositionally biased region" description="Gly residues" evidence="1">
    <location>
        <begin position="58"/>
        <end position="67"/>
    </location>
</feature>
<name>A0A8J5QQU3_9HYME</name>
<dbReference type="EMBL" id="JAAOIC020000049">
    <property type="protein sequence ID" value="KAG8036041.1"/>
    <property type="molecule type" value="Genomic_DNA"/>
</dbReference>
<proteinExistence type="predicted"/>
<dbReference type="Proteomes" id="UP000729913">
    <property type="component" value="Unassembled WGS sequence"/>
</dbReference>
<dbReference type="AlphaFoldDB" id="A0A8J5QQU3"/>
<sequence>MGCYILWIAYSARRDKLKVRRRRAALAMQLTEVIVNKPPGSKSASVTAATPGDKEKGSGGAAKGGAVAGRTSQENPGLTVKHNTVLTSVHERPVVLSRVDSDGHGSSEKSLDSI</sequence>
<evidence type="ECO:0000256" key="1">
    <source>
        <dbReference type="SAM" id="MobiDB-lite"/>
    </source>
</evidence>
<protein>
    <submittedName>
        <fullName evidence="2">Uncharacterized protein</fullName>
    </submittedName>
</protein>